<accession>A0A699U6R7</accession>
<protein>
    <submittedName>
        <fullName evidence="2">Uncharacterized protein</fullName>
    </submittedName>
</protein>
<evidence type="ECO:0000256" key="1">
    <source>
        <dbReference type="SAM" id="MobiDB-lite"/>
    </source>
</evidence>
<evidence type="ECO:0000313" key="2">
    <source>
        <dbReference type="EMBL" id="GFD15444.1"/>
    </source>
</evidence>
<comment type="caution">
    <text evidence="2">The sequence shown here is derived from an EMBL/GenBank/DDBJ whole genome shotgun (WGS) entry which is preliminary data.</text>
</comment>
<sequence>IELGLGATHPTPVPPSAPADASDPDPLSSQGTVTAGDPRSENTSFASMLDSRPESHKGENWKLPHAAHEVPLLTMTATQVVEVEDLAAATDSLGVPSIIKRSLLDLANEAGPEDQGTMAPKVPLPKDVLTTIDAPA</sequence>
<reference evidence="2" key="1">
    <citation type="journal article" date="2019" name="Sci. Rep.">
        <title>Draft genome of Tanacetum cinerariifolium, the natural source of mosquito coil.</title>
        <authorList>
            <person name="Yamashiro T."/>
            <person name="Shiraishi A."/>
            <person name="Satake H."/>
            <person name="Nakayama K."/>
        </authorList>
    </citation>
    <scope>NUCLEOTIDE SEQUENCE</scope>
</reference>
<feature type="compositionally biased region" description="Basic and acidic residues" evidence="1">
    <location>
        <begin position="51"/>
        <end position="63"/>
    </location>
</feature>
<name>A0A699U6R7_TANCI</name>
<dbReference type="EMBL" id="BKCJ011286576">
    <property type="protein sequence ID" value="GFD15444.1"/>
    <property type="molecule type" value="Genomic_DNA"/>
</dbReference>
<feature type="non-terminal residue" evidence="2">
    <location>
        <position position="136"/>
    </location>
</feature>
<feature type="region of interest" description="Disordered" evidence="1">
    <location>
        <begin position="1"/>
        <end position="63"/>
    </location>
</feature>
<dbReference type="AlphaFoldDB" id="A0A699U6R7"/>
<proteinExistence type="predicted"/>
<feature type="non-terminal residue" evidence="2">
    <location>
        <position position="1"/>
    </location>
</feature>
<feature type="compositionally biased region" description="Low complexity" evidence="1">
    <location>
        <begin position="18"/>
        <end position="29"/>
    </location>
</feature>
<gene>
    <name evidence="2" type="ORF">Tci_887413</name>
</gene>
<organism evidence="2">
    <name type="scientific">Tanacetum cinerariifolium</name>
    <name type="common">Dalmatian daisy</name>
    <name type="synonym">Chrysanthemum cinerariifolium</name>
    <dbReference type="NCBI Taxonomy" id="118510"/>
    <lineage>
        <taxon>Eukaryota</taxon>
        <taxon>Viridiplantae</taxon>
        <taxon>Streptophyta</taxon>
        <taxon>Embryophyta</taxon>
        <taxon>Tracheophyta</taxon>
        <taxon>Spermatophyta</taxon>
        <taxon>Magnoliopsida</taxon>
        <taxon>eudicotyledons</taxon>
        <taxon>Gunneridae</taxon>
        <taxon>Pentapetalae</taxon>
        <taxon>asterids</taxon>
        <taxon>campanulids</taxon>
        <taxon>Asterales</taxon>
        <taxon>Asteraceae</taxon>
        <taxon>Asteroideae</taxon>
        <taxon>Anthemideae</taxon>
        <taxon>Anthemidinae</taxon>
        <taxon>Tanacetum</taxon>
    </lineage>
</organism>